<evidence type="ECO:0000313" key="3">
    <source>
        <dbReference type="Proteomes" id="UP000649955"/>
    </source>
</evidence>
<proteinExistence type="predicted"/>
<feature type="compositionally biased region" description="Low complexity" evidence="1">
    <location>
        <begin position="1"/>
        <end position="14"/>
    </location>
</feature>
<comment type="caution">
    <text evidence="2">The sequence shown here is derived from an EMBL/GenBank/DDBJ whole genome shotgun (WGS) entry which is preliminary data.</text>
</comment>
<feature type="region of interest" description="Disordered" evidence="1">
    <location>
        <begin position="1"/>
        <end position="20"/>
    </location>
</feature>
<protein>
    <submittedName>
        <fullName evidence="2">Uncharacterized protein</fullName>
    </submittedName>
</protein>
<evidence type="ECO:0000313" key="2">
    <source>
        <dbReference type="EMBL" id="GHG41620.1"/>
    </source>
</evidence>
<accession>A0ABQ3KNM8</accession>
<organism evidence="2 3">
    <name type="scientific">Amycolatopsis bullii</name>
    <dbReference type="NCBI Taxonomy" id="941987"/>
    <lineage>
        <taxon>Bacteria</taxon>
        <taxon>Bacillati</taxon>
        <taxon>Actinomycetota</taxon>
        <taxon>Actinomycetes</taxon>
        <taxon>Pseudonocardiales</taxon>
        <taxon>Pseudonocardiaceae</taxon>
        <taxon>Amycolatopsis</taxon>
    </lineage>
</organism>
<keyword evidence="3" id="KW-1185">Reference proteome</keyword>
<gene>
    <name evidence="2" type="ORF">GCM10017567_73970</name>
</gene>
<name>A0ABQ3KNM8_9PSEU</name>
<sequence length="80" mass="8994">MFAAEAAGAGSTTERMTAARNTADFAVRPVRYAVIRSPLIDDVTMRERYAMNANNRLHRVGVNDWNRTGGKFSRLFDNFP</sequence>
<reference evidence="3" key="1">
    <citation type="journal article" date="2019" name="Int. J. Syst. Evol. Microbiol.">
        <title>The Global Catalogue of Microorganisms (GCM) 10K type strain sequencing project: providing services to taxonomists for standard genome sequencing and annotation.</title>
        <authorList>
            <consortium name="The Broad Institute Genomics Platform"/>
            <consortium name="The Broad Institute Genome Sequencing Center for Infectious Disease"/>
            <person name="Wu L."/>
            <person name="Ma J."/>
        </authorList>
    </citation>
    <scope>NUCLEOTIDE SEQUENCE [LARGE SCALE GENOMIC DNA]</scope>
    <source>
        <strain evidence="3">CGMCC 4.7680</strain>
    </source>
</reference>
<evidence type="ECO:0000256" key="1">
    <source>
        <dbReference type="SAM" id="MobiDB-lite"/>
    </source>
</evidence>
<dbReference type="Proteomes" id="UP000649955">
    <property type="component" value="Unassembled WGS sequence"/>
</dbReference>
<dbReference type="EMBL" id="BNAW01000051">
    <property type="protein sequence ID" value="GHG41620.1"/>
    <property type="molecule type" value="Genomic_DNA"/>
</dbReference>